<sequence length="403" mass="42520">MQSLVIAALAAFAAATPLGENIFKRQVNSPFCSTVSKPCNSAIQTTSVTAYCSEYLKVPAATATTTRTLTTTISSATTITTSATVTSTKSTTSVTTTTVFSGSTITVTSTGTAVSFCNSPLETAVKAKRAIAKPSCLSRYTASAQISSVCSCYNIPKATVTSTRTATSTLNKSATIYTGKTTTINRTQTAFITSTATAQRTITTTFYPMASSNPVQTYGFRVLAPPEAGSDIAGKWMIFPANNHKDIYDNDPFDEFEASLAVSNASSFQQGTVMGFTAGNGIQVVEDMPPEAEGDVMAGLYGNGGAPQVHFGCWGKCWNPEKIACRAIGGPNQTSPDKNTILTIPMANITPKTTHSSVLNTSLPALENDLANRNVLQTSNPRIALCKIFQSPRSFGRARSKKI</sequence>
<reference evidence="3" key="1">
    <citation type="journal article" date="2017" name="bioRxiv">
        <title>Conservation of a gene cluster reveals novel cercosporin biosynthetic mechanisms and extends production to the genus Colletotrichum.</title>
        <authorList>
            <person name="de Jonge R."/>
            <person name="Ebert M.K."/>
            <person name="Huitt-Roehl C.R."/>
            <person name="Pal P."/>
            <person name="Suttle J.C."/>
            <person name="Spanner R.E."/>
            <person name="Neubauer J.D."/>
            <person name="Jurick W.M.II."/>
            <person name="Stott K.A."/>
            <person name="Secor G.A."/>
            <person name="Thomma B.P.H.J."/>
            <person name="Van de Peer Y."/>
            <person name="Townsend C.A."/>
            <person name="Bolton M.D."/>
        </authorList>
    </citation>
    <scope>NUCLEOTIDE SEQUENCE [LARGE SCALE GENOMIC DNA]</scope>
    <source>
        <strain evidence="3">CBS538.71</strain>
    </source>
</reference>
<accession>A0A2S6CM60</accession>
<dbReference type="OrthoDB" id="3647729at2759"/>
<keyword evidence="1" id="KW-0732">Signal</keyword>
<proteinExistence type="predicted"/>
<evidence type="ECO:0000313" key="2">
    <source>
        <dbReference type="EMBL" id="PPJ60814.1"/>
    </source>
</evidence>
<name>A0A2S6CM60_9PEZI</name>
<keyword evidence="3" id="KW-1185">Reference proteome</keyword>
<evidence type="ECO:0000313" key="3">
    <source>
        <dbReference type="Proteomes" id="UP000237631"/>
    </source>
</evidence>
<dbReference type="Proteomes" id="UP000237631">
    <property type="component" value="Unassembled WGS sequence"/>
</dbReference>
<evidence type="ECO:0000256" key="1">
    <source>
        <dbReference type="SAM" id="SignalP"/>
    </source>
</evidence>
<organism evidence="2 3">
    <name type="scientific">Cercospora berteroae</name>
    <dbReference type="NCBI Taxonomy" id="357750"/>
    <lineage>
        <taxon>Eukaryota</taxon>
        <taxon>Fungi</taxon>
        <taxon>Dikarya</taxon>
        <taxon>Ascomycota</taxon>
        <taxon>Pezizomycotina</taxon>
        <taxon>Dothideomycetes</taxon>
        <taxon>Dothideomycetidae</taxon>
        <taxon>Mycosphaerellales</taxon>
        <taxon>Mycosphaerellaceae</taxon>
        <taxon>Cercospora</taxon>
    </lineage>
</organism>
<gene>
    <name evidence="2" type="ORF">CBER1_11542</name>
</gene>
<feature type="chain" id="PRO_5015572081" evidence="1">
    <location>
        <begin position="16"/>
        <end position="403"/>
    </location>
</feature>
<feature type="signal peptide" evidence="1">
    <location>
        <begin position="1"/>
        <end position="15"/>
    </location>
</feature>
<comment type="caution">
    <text evidence="2">The sequence shown here is derived from an EMBL/GenBank/DDBJ whole genome shotgun (WGS) entry which is preliminary data.</text>
</comment>
<dbReference type="AlphaFoldDB" id="A0A2S6CM60"/>
<protein>
    <submittedName>
        <fullName evidence="2">Uncharacterized protein</fullName>
    </submittedName>
</protein>
<dbReference type="EMBL" id="PNEN01000209">
    <property type="protein sequence ID" value="PPJ60814.1"/>
    <property type="molecule type" value="Genomic_DNA"/>
</dbReference>